<feature type="compositionally biased region" description="Basic and acidic residues" evidence="1">
    <location>
        <begin position="38"/>
        <end position="47"/>
    </location>
</feature>
<sequence length="47" mass="5256">MAPRKSEDNERLIDWNLTAMLAVEGARRPLPPGAPARVETRRRGGGW</sequence>
<feature type="region of interest" description="Disordered" evidence="1">
    <location>
        <begin position="28"/>
        <end position="47"/>
    </location>
</feature>
<dbReference type="Proteomes" id="UP000011682">
    <property type="component" value="Unassembled WGS sequence"/>
</dbReference>
<keyword evidence="3" id="KW-1185">Reference proteome</keyword>
<dbReference type="AlphaFoldDB" id="S9PDD0"/>
<evidence type="ECO:0000256" key="1">
    <source>
        <dbReference type="SAM" id="MobiDB-lite"/>
    </source>
</evidence>
<proteinExistence type="predicted"/>
<accession>S9PDD0</accession>
<comment type="caution">
    <text evidence="2">The sequence shown here is derived from an EMBL/GenBank/DDBJ whole genome shotgun (WGS) entry which is preliminary data.</text>
</comment>
<dbReference type="RefSeq" id="WP_002622853.1">
    <property type="nucleotide sequence ID" value="NZ_ANAH02000011.1"/>
</dbReference>
<protein>
    <submittedName>
        <fullName evidence="2">Uncharacterized protein</fullName>
    </submittedName>
</protein>
<reference evidence="2" key="1">
    <citation type="submission" date="2013-05" db="EMBL/GenBank/DDBJ databases">
        <title>Genome assembly of Cystobacter fuscus DSM 2262.</title>
        <authorList>
            <person name="Sharma G."/>
            <person name="Khatri I."/>
            <person name="Kaur C."/>
            <person name="Mayilraj S."/>
            <person name="Subramanian S."/>
        </authorList>
    </citation>
    <scope>NUCLEOTIDE SEQUENCE [LARGE SCALE GENOMIC DNA]</scope>
    <source>
        <strain evidence="2">DSM 2262</strain>
    </source>
</reference>
<dbReference type="EMBL" id="ANAH02000011">
    <property type="protein sequence ID" value="EPX61061.1"/>
    <property type="molecule type" value="Genomic_DNA"/>
</dbReference>
<gene>
    <name evidence="2" type="ORF">D187_001713</name>
</gene>
<evidence type="ECO:0000313" key="2">
    <source>
        <dbReference type="EMBL" id="EPX61061.1"/>
    </source>
</evidence>
<name>S9PDD0_CYSF2</name>
<organism evidence="2 3">
    <name type="scientific">Cystobacter fuscus (strain ATCC 25194 / DSM 2262 / NBRC 100088 / M29)</name>
    <dbReference type="NCBI Taxonomy" id="1242864"/>
    <lineage>
        <taxon>Bacteria</taxon>
        <taxon>Pseudomonadati</taxon>
        <taxon>Myxococcota</taxon>
        <taxon>Myxococcia</taxon>
        <taxon>Myxococcales</taxon>
        <taxon>Cystobacterineae</taxon>
        <taxon>Archangiaceae</taxon>
        <taxon>Cystobacter</taxon>
    </lineage>
</organism>
<evidence type="ECO:0000313" key="3">
    <source>
        <dbReference type="Proteomes" id="UP000011682"/>
    </source>
</evidence>